<dbReference type="SUPFAM" id="SSF55729">
    <property type="entry name" value="Acyl-CoA N-acyltransferases (Nat)"/>
    <property type="match status" value="1"/>
</dbReference>
<proteinExistence type="predicted"/>
<reference evidence="1 2" key="1">
    <citation type="journal article" date="2014" name="Genome Announc.">
        <title>Draft Genome Sequences of Marine Flavobacterium Nonlabens Strains NR17, NR24, NR27, NR32, NR33, and Ara13.</title>
        <authorList>
            <person name="Nakanishi M."/>
            <person name="Meirelles P."/>
            <person name="Suzuki R."/>
            <person name="Takatani N."/>
            <person name="Mino S."/>
            <person name="Suda W."/>
            <person name="Oshima K."/>
            <person name="Hattori M."/>
            <person name="Ohkuma M."/>
            <person name="Hosokawa M."/>
            <person name="Miyashita K."/>
            <person name="Thompson F.L."/>
            <person name="Niwa A."/>
            <person name="Sawabe T."/>
            <person name="Sawabe T."/>
        </authorList>
    </citation>
    <scope>NUCLEOTIDE SEQUENCE [LARGE SCALE GENOMIC DNA]</scope>
    <source>
        <strain evidence="2">JCM19314</strain>
    </source>
</reference>
<dbReference type="Pfam" id="PF13420">
    <property type="entry name" value="Acetyltransf_4"/>
    <property type="match status" value="1"/>
</dbReference>
<organism evidence="1 2">
    <name type="scientific">Nonlabens ulvanivorans</name>
    <name type="common">Persicivirga ulvanivorans</name>
    <dbReference type="NCBI Taxonomy" id="906888"/>
    <lineage>
        <taxon>Bacteria</taxon>
        <taxon>Pseudomonadati</taxon>
        <taxon>Bacteroidota</taxon>
        <taxon>Flavobacteriia</taxon>
        <taxon>Flavobacteriales</taxon>
        <taxon>Flavobacteriaceae</taxon>
        <taxon>Nonlabens</taxon>
    </lineage>
</organism>
<sequence>MNSYKALSQQVFSSGDFKIIPIRFEDRMDIMKWRNEQMYHLRQSQPLTIESQDKYFNTTVKSLFEQEKPKQLLFSFLKNGICVGYGGLVHINWIDKNAEISFIMDTELEEHFFEKNWSEFLYLIEIVAFQKLKFHKLHSFAFNLRPLIYKVLENAFFEQEAILKEHCLFNDNFIDVIIHAKFNRNEGY</sequence>
<dbReference type="Proteomes" id="UP000029226">
    <property type="component" value="Unassembled WGS sequence"/>
</dbReference>
<dbReference type="EMBL" id="BBMM01000003">
    <property type="protein sequence ID" value="GAK99704.1"/>
    <property type="molecule type" value="Genomic_DNA"/>
</dbReference>
<dbReference type="InterPro" id="IPR016181">
    <property type="entry name" value="Acyl_CoA_acyltransferase"/>
</dbReference>
<comment type="caution">
    <text evidence="1">The sequence shown here is derived from an EMBL/GenBank/DDBJ whole genome shotgun (WGS) entry which is preliminary data.</text>
</comment>
<evidence type="ECO:0000313" key="1">
    <source>
        <dbReference type="EMBL" id="GAK99704.1"/>
    </source>
</evidence>
<evidence type="ECO:0000313" key="2">
    <source>
        <dbReference type="Proteomes" id="UP000029226"/>
    </source>
</evidence>
<keyword evidence="1" id="KW-0808">Transferase</keyword>
<accession>A0A090Q9E2</accession>
<gene>
    <name evidence="1" type="ORF">JCM19314_889</name>
</gene>
<protein>
    <submittedName>
        <fullName evidence="1">Putative ribosomal-protein-serine acetyltransferase</fullName>
    </submittedName>
</protein>
<name>A0A090Q9E2_NONUL</name>
<dbReference type="AlphaFoldDB" id="A0A090Q9E2"/>
<dbReference type="GO" id="GO:0016740">
    <property type="term" value="F:transferase activity"/>
    <property type="evidence" value="ECO:0007669"/>
    <property type="project" value="UniProtKB-KW"/>
</dbReference>
<dbReference type="Gene3D" id="3.40.630.30">
    <property type="match status" value="1"/>
</dbReference>